<comment type="function">
    <text evidence="1">Probable adapter protein and signal transducer that links members of the tumor necrosis factor receptor family to different signaling pathways by association with the receptor cytoplasmic domain and kinases.</text>
</comment>
<dbReference type="STRING" id="5786.F0ZU67"/>
<comment type="subcellular location">
    <subcellularLocation>
        <location evidence="2">Cytoplasm</location>
    </subcellularLocation>
</comment>
<dbReference type="Gene3D" id="3.30.40.10">
    <property type="entry name" value="Zinc/RING finger domain, C3HC4 (zinc finger)"/>
    <property type="match status" value="3"/>
</dbReference>
<evidence type="ECO:0000256" key="1">
    <source>
        <dbReference type="ARBA" id="ARBA00003051"/>
    </source>
</evidence>
<keyword evidence="7 8" id="KW-0862">Zinc</keyword>
<dbReference type="InterPro" id="IPR001293">
    <property type="entry name" value="Znf_TRAF"/>
</dbReference>
<dbReference type="OrthoDB" id="6475149at2759"/>
<dbReference type="Pfam" id="PF02176">
    <property type="entry name" value="zf-TRAF"/>
    <property type="match status" value="2"/>
</dbReference>
<dbReference type="GO" id="GO:0008270">
    <property type="term" value="F:zinc ion binding"/>
    <property type="evidence" value="ECO:0007669"/>
    <property type="project" value="UniProtKB-KW"/>
</dbReference>
<dbReference type="InterPro" id="IPR013083">
    <property type="entry name" value="Znf_RING/FYVE/PHD"/>
</dbReference>
<dbReference type="VEuPathDB" id="AmoebaDB:DICPUDRAFT_81659"/>
<dbReference type="RefSeq" id="XP_003290955.1">
    <property type="nucleotide sequence ID" value="XM_003290907.1"/>
</dbReference>
<evidence type="ECO:0000256" key="8">
    <source>
        <dbReference type="PROSITE-ProRule" id="PRU00207"/>
    </source>
</evidence>
<evidence type="ECO:0000259" key="9">
    <source>
        <dbReference type="PROSITE" id="PS50145"/>
    </source>
</evidence>
<accession>F0ZU67</accession>
<dbReference type="GeneID" id="10508819"/>
<evidence type="ECO:0000256" key="2">
    <source>
        <dbReference type="ARBA" id="ARBA00004496"/>
    </source>
</evidence>
<dbReference type="KEGG" id="dpp:DICPUDRAFT_81659"/>
<dbReference type="PANTHER" id="PTHR10131:SF159">
    <property type="entry name" value="RING-TYPE DOMAIN-CONTAINING PROTEIN"/>
    <property type="match status" value="1"/>
</dbReference>
<dbReference type="eggNOG" id="KOG0297">
    <property type="taxonomic scope" value="Eukaryota"/>
</dbReference>
<dbReference type="SUPFAM" id="SSF57850">
    <property type="entry name" value="RING/U-box"/>
    <property type="match status" value="1"/>
</dbReference>
<dbReference type="Proteomes" id="UP000001064">
    <property type="component" value="Unassembled WGS sequence"/>
</dbReference>
<dbReference type="GO" id="GO:0005737">
    <property type="term" value="C:cytoplasm"/>
    <property type="evidence" value="ECO:0000318"/>
    <property type="project" value="GO_Central"/>
</dbReference>
<dbReference type="InParanoid" id="F0ZU67"/>
<evidence type="ECO:0000313" key="11">
    <source>
        <dbReference type="Proteomes" id="UP000001064"/>
    </source>
</evidence>
<keyword evidence="6 8" id="KW-0863">Zinc-finger</keyword>
<dbReference type="AlphaFoldDB" id="F0ZU67"/>
<evidence type="ECO:0000256" key="3">
    <source>
        <dbReference type="ARBA" id="ARBA00022490"/>
    </source>
</evidence>
<keyword evidence="4 8" id="KW-0479">Metal-binding</keyword>
<organism evidence="10 11">
    <name type="scientific">Dictyostelium purpureum</name>
    <name type="common">Slime mold</name>
    <dbReference type="NCBI Taxonomy" id="5786"/>
    <lineage>
        <taxon>Eukaryota</taxon>
        <taxon>Amoebozoa</taxon>
        <taxon>Evosea</taxon>
        <taxon>Eumycetozoa</taxon>
        <taxon>Dictyostelia</taxon>
        <taxon>Dictyosteliales</taxon>
        <taxon>Dictyosteliaceae</taxon>
        <taxon>Dictyostelium</taxon>
    </lineage>
</organism>
<evidence type="ECO:0000256" key="4">
    <source>
        <dbReference type="ARBA" id="ARBA00022723"/>
    </source>
</evidence>
<reference evidence="11" key="1">
    <citation type="journal article" date="2011" name="Genome Biol.">
        <title>Comparative genomics of the social amoebae Dictyostelium discoideum and Dictyostelium purpureum.</title>
        <authorList>
            <consortium name="US DOE Joint Genome Institute (JGI-PGF)"/>
            <person name="Sucgang R."/>
            <person name="Kuo A."/>
            <person name="Tian X."/>
            <person name="Salerno W."/>
            <person name="Parikh A."/>
            <person name="Feasley C.L."/>
            <person name="Dalin E."/>
            <person name="Tu H."/>
            <person name="Huang E."/>
            <person name="Barry K."/>
            <person name="Lindquist E."/>
            <person name="Shapiro H."/>
            <person name="Bruce D."/>
            <person name="Schmutz J."/>
            <person name="Salamov A."/>
            <person name="Fey P."/>
            <person name="Gaudet P."/>
            <person name="Anjard C."/>
            <person name="Babu M.M."/>
            <person name="Basu S."/>
            <person name="Bushmanova Y."/>
            <person name="van der Wel H."/>
            <person name="Katoh-Kurasawa M."/>
            <person name="Dinh C."/>
            <person name="Coutinho P.M."/>
            <person name="Saito T."/>
            <person name="Elias M."/>
            <person name="Schaap P."/>
            <person name="Kay R.R."/>
            <person name="Henrissat B."/>
            <person name="Eichinger L."/>
            <person name="Rivero F."/>
            <person name="Putnam N.H."/>
            <person name="West C.M."/>
            <person name="Loomis W.F."/>
            <person name="Chisholm R.L."/>
            <person name="Shaulsky G."/>
            <person name="Strassmann J.E."/>
            <person name="Queller D.C."/>
            <person name="Kuspa A."/>
            <person name="Grigoriev I.V."/>
        </authorList>
    </citation>
    <scope>NUCLEOTIDE SEQUENCE [LARGE SCALE GENOMIC DNA]</scope>
    <source>
        <strain evidence="11">QSDP1</strain>
    </source>
</reference>
<gene>
    <name evidence="10" type="ORF">DICPUDRAFT_81659</name>
</gene>
<feature type="domain" description="TRAF-type" evidence="9">
    <location>
        <begin position="170"/>
        <end position="226"/>
    </location>
</feature>
<dbReference type="PANTHER" id="PTHR10131">
    <property type="entry name" value="TNF RECEPTOR ASSOCIATED FACTOR"/>
    <property type="match status" value="1"/>
</dbReference>
<feature type="zinc finger region" description="TRAF-type" evidence="8">
    <location>
        <begin position="170"/>
        <end position="226"/>
    </location>
</feature>
<evidence type="ECO:0000313" key="10">
    <source>
        <dbReference type="EMBL" id="EGC32505.1"/>
    </source>
</evidence>
<keyword evidence="11" id="KW-1185">Reference proteome</keyword>
<dbReference type="PROSITE" id="PS50145">
    <property type="entry name" value="ZF_TRAF"/>
    <property type="match status" value="1"/>
</dbReference>
<proteinExistence type="predicted"/>
<evidence type="ECO:0000256" key="7">
    <source>
        <dbReference type="ARBA" id="ARBA00022833"/>
    </source>
</evidence>
<sequence length="357" mass="41802">MEIDNKIIIVDKILEQKIVSKDFNCTQCDKLAFLPNQCLNGHIFCSSCIKNNKSCSVCQIDFGNGLKIAKNLYVEKNILNMEVHCLNYFKNLNSYIYEKEEGGCSQIMKLSDLKLHLELCSFKYVKCQYSKICGSIRKNLLPTHEKACQFNLVPCKFCKVEIQNNSMDNHIAIECEEAQISCNRCYQSIMKKELVNHWRDSCTQYSHKCVYGSFGCSKMLKRGEMEVHENKYNHHKLISSFMKKCLIVKPVYYQLRLDLFPYLILTKKFAKLTTDRYILNFEYISNLLFKMSIQIKNNFKEDFNLNIHIYSIFCKVLGSSTCTKMKENIAYEFNGDINKTLDLEIILKEQENYHPIN</sequence>
<evidence type="ECO:0000256" key="5">
    <source>
        <dbReference type="ARBA" id="ARBA00022737"/>
    </source>
</evidence>
<keyword evidence="3" id="KW-0963">Cytoplasm</keyword>
<keyword evidence="5" id="KW-0677">Repeat</keyword>
<protein>
    <recommendedName>
        <fullName evidence="9">TRAF-type domain-containing protein</fullName>
    </recommendedName>
</protein>
<dbReference type="EMBL" id="GL871189">
    <property type="protein sequence ID" value="EGC32505.1"/>
    <property type="molecule type" value="Genomic_DNA"/>
</dbReference>
<evidence type="ECO:0000256" key="6">
    <source>
        <dbReference type="ARBA" id="ARBA00022771"/>
    </source>
</evidence>
<name>F0ZU67_DICPU</name>